<dbReference type="Gene3D" id="1.20.1250.10">
    <property type="match status" value="1"/>
</dbReference>
<feature type="disulfide bond" evidence="6">
    <location>
        <begin position="28"/>
        <end position="121"/>
    </location>
</feature>
<dbReference type="SUPFAM" id="SSF47266">
    <property type="entry name" value="4-helical cytokines"/>
    <property type="match status" value="1"/>
</dbReference>
<feature type="disulfide bond" evidence="6">
    <location>
        <begin position="76"/>
        <end position="129"/>
    </location>
</feature>
<dbReference type="AlphaFoldDB" id="A0A6P5LMS3"/>
<dbReference type="InterPro" id="IPR009079">
    <property type="entry name" value="4_helix_cytokine-like_core"/>
</dbReference>
<keyword evidence="5 7" id="KW-0732">Signal</keyword>
<keyword evidence="4 7" id="KW-0964">Secreted</keyword>
<comment type="similarity">
    <text evidence="2 7">Belongs to the IL-10 family.</text>
</comment>
<evidence type="ECO:0000256" key="5">
    <source>
        <dbReference type="ARBA" id="ARBA00022729"/>
    </source>
</evidence>
<comment type="function">
    <text evidence="7">Immune regulatory cytokine.</text>
</comment>
<dbReference type="GO" id="GO:0010989">
    <property type="term" value="P:negative regulation of low-density lipoprotein particle clearance"/>
    <property type="evidence" value="ECO:0007669"/>
    <property type="project" value="Ensembl"/>
</dbReference>
<feature type="chain" id="PRO_5031600682" description="Interleukin family protein" evidence="7">
    <location>
        <begin position="23"/>
        <end position="178"/>
    </location>
</feature>
<dbReference type="PANTHER" id="PTHR48482:SF3">
    <property type="entry name" value="INTERLEUKIN-19"/>
    <property type="match status" value="1"/>
</dbReference>
<dbReference type="GO" id="GO:0005125">
    <property type="term" value="F:cytokine activity"/>
    <property type="evidence" value="ECO:0007669"/>
    <property type="project" value="UniProtKB-UniRule"/>
</dbReference>
<proteinExistence type="inferred from homology"/>
<dbReference type="RefSeq" id="XP_020858748.1">
    <property type="nucleotide sequence ID" value="XM_021003089.1"/>
</dbReference>
<comment type="subcellular location">
    <subcellularLocation>
        <location evidence="1 7">Secreted</location>
    </subcellularLocation>
</comment>
<evidence type="ECO:0000313" key="9">
    <source>
        <dbReference type="RefSeq" id="XP_020858748.1"/>
    </source>
</evidence>
<reference evidence="9" key="1">
    <citation type="submission" date="2025-08" db="UniProtKB">
        <authorList>
            <consortium name="RefSeq"/>
        </authorList>
    </citation>
    <scope>IDENTIFICATION</scope>
    <source>
        <tissue evidence="9">Spleen</tissue>
    </source>
</reference>
<keyword evidence="3 7" id="KW-0202">Cytokine</keyword>
<dbReference type="Proteomes" id="UP000515140">
    <property type="component" value="Unplaced"/>
</dbReference>
<evidence type="ECO:0000256" key="1">
    <source>
        <dbReference type="ARBA" id="ARBA00004613"/>
    </source>
</evidence>
<gene>
    <name evidence="9" type="primary">LOC110219595</name>
</gene>
<evidence type="ECO:0000256" key="6">
    <source>
        <dbReference type="PIRSR" id="PIRSR620443-51"/>
    </source>
</evidence>
<dbReference type="GO" id="GO:2001244">
    <property type="term" value="P:positive regulation of intrinsic apoptotic signaling pathway"/>
    <property type="evidence" value="ECO:0007669"/>
    <property type="project" value="Ensembl"/>
</dbReference>
<feature type="disulfide bond" evidence="6">
    <location>
        <begin position="75"/>
        <end position="127"/>
    </location>
</feature>
<keyword evidence="6" id="KW-1015">Disulfide bond</keyword>
<dbReference type="PRINTS" id="PR01937">
    <property type="entry name" value="INTRLEUKIN24"/>
</dbReference>
<dbReference type="GeneID" id="110219595"/>
<dbReference type="GO" id="GO:0005615">
    <property type="term" value="C:extracellular space"/>
    <property type="evidence" value="ECO:0007669"/>
    <property type="project" value="UniProtKB-UniRule"/>
</dbReference>
<evidence type="ECO:0000313" key="8">
    <source>
        <dbReference type="Proteomes" id="UP000515140"/>
    </source>
</evidence>
<dbReference type="InterPro" id="IPR020443">
    <property type="entry name" value="IL-10/19/20/24/26"/>
</dbReference>
<dbReference type="KEGG" id="pcw:110219595"/>
<protein>
    <recommendedName>
        <fullName evidence="7">Interleukin family protein</fullName>
    </recommendedName>
</protein>
<accession>A0A6P5LMS3</accession>
<sequence length="178" mass="20262">MKLSGFPLSLLCATLFLWLAHAGSLKRCQISMDVHQIEKSFQGIKNTIQTKDVFQNVTILSASETLFNITPSDVCCMTKNILGFYVDKVFRNHEESDPRIQRGLSTLANSFLRIRNALEQCKNQRNCDCREEATEKFQIIVGNYEQMEVKAAAIKALGELDILLSWIIRNYRPKAATK</sequence>
<evidence type="ECO:0000256" key="7">
    <source>
        <dbReference type="RuleBase" id="RU368043"/>
    </source>
</evidence>
<dbReference type="Pfam" id="PF00726">
    <property type="entry name" value="IL10"/>
    <property type="match status" value="1"/>
</dbReference>
<dbReference type="GO" id="GO:2001237">
    <property type="term" value="P:negative regulation of extrinsic apoptotic signaling pathway"/>
    <property type="evidence" value="ECO:0007669"/>
    <property type="project" value="Ensembl"/>
</dbReference>
<name>A0A6P5LMS3_PHACI</name>
<feature type="signal peptide" evidence="7">
    <location>
        <begin position="1"/>
        <end position="22"/>
    </location>
</feature>
<dbReference type="InterPro" id="IPR020444">
    <property type="entry name" value="IL-24"/>
</dbReference>
<evidence type="ECO:0000256" key="3">
    <source>
        <dbReference type="ARBA" id="ARBA00022514"/>
    </source>
</evidence>
<keyword evidence="8" id="KW-1185">Reference proteome</keyword>
<dbReference type="PANTHER" id="PTHR48482">
    <property type="entry name" value="INTERLEUKIN-19-RELATED"/>
    <property type="match status" value="1"/>
</dbReference>
<organism evidence="8 9">
    <name type="scientific">Phascolarctos cinereus</name>
    <name type="common">Koala</name>
    <dbReference type="NCBI Taxonomy" id="38626"/>
    <lineage>
        <taxon>Eukaryota</taxon>
        <taxon>Metazoa</taxon>
        <taxon>Chordata</taxon>
        <taxon>Craniata</taxon>
        <taxon>Vertebrata</taxon>
        <taxon>Euteleostomi</taxon>
        <taxon>Mammalia</taxon>
        <taxon>Metatheria</taxon>
        <taxon>Diprotodontia</taxon>
        <taxon>Phascolarctidae</taxon>
        <taxon>Phascolarctos</taxon>
    </lineage>
</organism>
<dbReference type="GO" id="GO:0072593">
    <property type="term" value="P:reactive oxygen species metabolic process"/>
    <property type="evidence" value="ECO:0007669"/>
    <property type="project" value="Ensembl"/>
</dbReference>
<evidence type="ECO:0000256" key="2">
    <source>
        <dbReference type="ARBA" id="ARBA00008813"/>
    </source>
</evidence>
<evidence type="ECO:0000256" key="4">
    <source>
        <dbReference type="ARBA" id="ARBA00022525"/>
    </source>
</evidence>